<keyword evidence="1" id="KW-0812">Transmembrane</keyword>
<dbReference type="Proteomes" id="UP001209878">
    <property type="component" value="Unassembled WGS sequence"/>
</dbReference>
<comment type="caution">
    <text evidence="2">The sequence shown here is derived from an EMBL/GenBank/DDBJ whole genome shotgun (WGS) entry which is preliminary data.</text>
</comment>
<organism evidence="2 3">
    <name type="scientific">Ridgeia piscesae</name>
    <name type="common">Tubeworm</name>
    <dbReference type="NCBI Taxonomy" id="27915"/>
    <lineage>
        <taxon>Eukaryota</taxon>
        <taxon>Metazoa</taxon>
        <taxon>Spiralia</taxon>
        <taxon>Lophotrochozoa</taxon>
        <taxon>Annelida</taxon>
        <taxon>Polychaeta</taxon>
        <taxon>Sedentaria</taxon>
        <taxon>Canalipalpata</taxon>
        <taxon>Sabellida</taxon>
        <taxon>Siboglinidae</taxon>
        <taxon>Ridgeia</taxon>
    </lineage>
</organism>
<protein>
    <submittedName>
        <fullName evidence="2">Uncharacterized protein</fullName>
    </submittedName>
</protein>
<name>A0AAD9MQP7_RIDPI</name>
<reference evidence="2" key="1">
    <citation type="journal article" date="2023" name="Mol. Biol. Evol.">
        <title>Third-Generation Sequencing Reveals the Adaptive Role of the Epigenome in Three Deep-Sea Polychaetes.</title>
        <authorList>
            <person name="Perez M."/>
            <person name="Aroh O."/>
            <person name="Sun Y."/>
            <person name="Lan Y."/>
            <person name="Juniper S.K."/>
            <person name="Young C.R."/>
            <person name="Angers B."/>
            <person name="Qian P.Y."/>
        </authorList>
    </citation>
    <scope>NUCLEOTIDE SEQUENCE</scope>
    <source>
        <strain evidence="2">R07B-5</strain>
    </source>
</reference>
<proteinExistence type="predicted"/>
<dbReference type="EMBL" id="JAODUO010004874">
    <property type="protein sequence ID" value="KAK2142432.1"/>
    <property type="molecule type" value="Genomic_DNA"/>
</dbReference>
<evidence type="ECO:0000256" key="1">
    <source>
        <dbReference type="SAM" id="Phobius"/>
    </source>
</evidence>
<keyword evidence="1" id="KW-1133">Transmembrane helix</keyword>
<keyword evidence="3" id="KW-1185">Reference proteome</keyword>
<evidence type="ECO:0000313" key="2">
    <source>
        <dbReference type="EMBL" id="KAK2142432.1"/>
    </source>
</evidence>
<gene>
    <name evidence="2" type="ORF">NP493_4891g00000</name>
</gene>
<evidence type="ECO:0000313" key="3">
    <source>
        <dbReference type="Proteomes" id="UP001209878"/>
    </source>
</evidence>
<keyword evidence="1" id="KW-0472">Membrane</keyword>
<dbReference type="AlphaFoldDB" id="A0AAD9MQP7"/>
<feature type="transmembrane region" description="Helical" evidence="1">
    <location>
        <begin position="59"/>
        <end position="80"/>
    </location>
</feature>
<accession>A0AAD9MQP7</accession>
<sequence>MDTRHYSQRTTDVSTFVLNRRTLPGVVLLILGMLFVLAGIMLMIAFGLPRDVLAHPKRIIGTAVIALGGVFGLAGVVYAVTTNGRSKNSRHMLNEASHTADERRQLMRKQWRLVTVVP</sequence>
<feature type="transmembrane region" description="Helical" evidence="1">
    <location>
        <begin position="26"/>
        <end position="47"/>
    </location>
</feature>